<protein>
    <submittedName>
        <fullName evidence="4">PpGpp synthetase catalytic domain-containing protein (RelA/SpoT-type nucleotidyltranferase)</fullName>
    </submittedName>
</protein>
<dbReference type="InterPro" id="IPR052366">
    <property type="entry name" value="GTP_Pyrophosphokinase"/>
</dbReference>
<dbReference type="STRING" id="1120918.SAMN05216249_10966"/>
<dbReference type="PANTHER" id="PTHR47837:SF1">
    <property type="entry name" value="GTP PYROPHOSPHOKINASE YJBM"/>
    <property type="match status" value="1"/>
</dbReference>
<dbReference type="GO" id="GO:0015970">
    <property type="term" value="P:guanosine tetraphosphate biosynthetic process"/>
    <property type="evidence" value="ECO:0007669"/>
    <property type="project" value="UniProtKB-UniPathway"/>
</dbReference>
<dbReference type="InterPro" id="IPR007685">
    <property type="entry name" value="RelA_SpoT"/>
</dbReference>
<dbReference type="UniPathway" id="UPA00908">
    <property type="reaction ID" value="UER00884"/>
</dbReference>
<proteinExistence type="predicted"/>
<reference evidence="4 5" key="1">
    <citation type="submission" date="2016-10" db="EMBL/GenBank/DDBJ databases">
        <authorList>
            <person name="de Groot N.N."/>
        </authorList>
    </citation>
    <scope>NUCLEOTIDE SEQUENCE [LARGE SCALE GENOMIC DNA]</scope>
    <source>
        <strain evidence="4 5">DSM 5522</strain>
    </source>
</reference>
<sequence>METLTESIYGSYENALRATMEDMKAKFNEIRDKIRDTKGEKPVDHILSRLKGEESMREKCFRKDYPVSTESAITRVKDAIGIRVVCSFIDDVYKVVDEIKKTPGWKVDVEKDYIRHAKANGYRSYHIILKVPNKYGGGDIDSFYAEIQIRTISMDTWASLEHQMRYKRNIKNQQLIEVELKRCADELASTDVSLQTIRDMITGDNEK</sequence>
<feature type="coiled-coil region" evidence="2">
    <location>
        <begin position="13"/>
        <end position="40"/>
    </location>
</feature>
<comment type="pathway">
    <text evidence="1">Purine metabolism; ppGpp biosynthesis; ppGpp from GTP: step 1/2.</text>
</comment>
<dbReference type="Proteomes" id="UP000198838">
    <property type="component" value="Unassembled WGS sequence"/>
</dbReference>
<dbReference type="EMBL" id="FOJY01000009">
    <property type="protein sequence ID" value="SFB10269.1"/>
    <property type="molecule type" value="Genomic_DNA"/>
</dbReference>
<keyword evidence="5" id="KW-1185">Reference proteome</keyword>
<feature type="domain" description="RelA/SpoT" evidence="3">
    <location>
        <begin position="48"/>
        <end position="172"/>
    </location>
</feature>
<dbReference type="OrthoDB" id="9789634at2"/>
<gene>
    <name evidence="4" type="ORF">SAMN05216249_10966</name>
</gene>
<evidence type="ECO:0000256" key="1">
    <source>
        <dbReference type="ARBA" id="ARBA00004976"/>
    </source>
</evidence>
<dbReference type="InterPro" id="IPR043519">
    <property type="entry name" value="NT_sf"/>
</dbReference>
<evidence type="ECO:0000313" key="5">
    <source>
        <dbReference type="Proteomes" id="UP000198838"/>
    </source>
</evidence>
<organism evidence="4 5">
    <name type="scientific">Acetitomaculum ruminis DSM 5522</name>
    <dbReference type="NCBI Taxonomy" id="1120918"/>
    <lineage>
        <taxon>Bacteria</taxon>
        <taxon>Bacillati</taxon>
        <taxon>Bacillota</taxon>
        <taxon>Clostridia</taxon>
        <taxon>Lachnospirales</taxon>
        <taxon>Lachnospiraceae</taxon>
        <taxon>Acetitomaculum</taxon>
    </lineage>
</organism>
<evidence type="ECO:0000259" key="3">
    <source>
        <dbReference type="SMART" id="SM00954"/>
    </source>
</evidence>
<evidence type="ECO:0000313" key="4">
    <source>
        <dbReference type="EMBL" id="SFB10269.1"/>
    </source>
</evidence>
<dbReference type="AlphaFoldDB" id="A0A1I0YAA3"/>
<dbReference type="PANTHER" id="PTHR47837">
    <property type="entry name" value="GTP PYROPHOSPHOKINASE YJBM"/>
    <property type="match status" value="1"/>
</dbReference>
<name>A0A1I0YAA3_9FIRM</name>
<dbReference type="Pfam" id="PF04607">
    <property type="entry name" value="RelA_SpoT"/>
    <property type="match status" value="1"/>
</dbReference>
<dbReference type="RefSeq" id="WP_092872272.1">
    <property type="nucleotide sequence ID" value="NZ_FOJY01000009.1"/>
</dbReference>
<evidence type="ECO:0000256" key="2">
    <source>
        <dbReference type="SAM" id="Coils"/>
    </source>
</evidence>
<dbReference type="Gene3D" id="3.30.460.10">
    <property type="entry name" value="Beta Polymerase, domain 2"/>
    <property type="match status" value="1"/>
</dbReference>
<dbReference type="Gene3D" id="1.10.287.860">
    <property type="entry name" value="Nucleotidyltransferase"/>
    <property type="match status" value="1"/>
</dbReference>
<dbReference type="CDD" id="cd05399">
    <property type="entry name" value="NT_Rel-Spo_like"/>
    <property type="match status" value="1"/>
</dbReference>
<dbReference type="SMART" id="SM00954">
    <property type="entry name" value="RelA_SpoT"/>
    <property type="match status" value="1"/>
</dbReference>
<keyword evidence="2" id="KW-0175">Coiled coil</keyword>
<accession>A0A1I0YAA3</accession>
<dbReference type="SUPFAM" id="SSF81301">
    <property type="entry name" value="Nucleotidyltransferase"/>
    <property type="match status" value="1"/>
</dbReference>